<protein>
    <submittedName>
        <fullName evidence="2">Uncharacterized protein</fullName>
    </submittedName>
</protein>
<dbReference type="AlphaFoldDB" id="A0A7R9CKB8"/>
<feature type="compositionally biased region" description="Low complexity" evidence="1">
    <location>
        <begin position="1"/>
        <end position="19"/>
    </location>
</feature>
<name>A0A7R9CKB8_TIMPO</name>
<proteinExistence type="predicted"/>
<feature type="region of interest" description="Disordered" evidence="1">
    <location>
        <begin position="1"/>
        <end position="49"/>
    </location>
</feature>
<evidence type="ECO:0000256" key="1">
    <source>
        <dbReference type="SAM" id="MobiDB-lite"/>
    </source>
</evidence>
<sequence length="81" mass="8913">MLFSNVSTPPPSSGSVSHPSRVRNPQVGNHSPKRNGWDPAPSSQTIQDETDTMVHVFTNAVDLVSFLEPPKYFPCKFTSAR</sequence>
<dbReference type="EMBL" id="OD000550">
    <property type="protein sequence ID" value="CAD7398138.1"/>
    <property type="molecule type" value="Genomic_DNA"/>
</dbReference>
<reference evidence="2" key="1">
    <citation type="submission" date="2020-11" db="EMBL/GenBank/DDBJ databases">
        <authorList>
            <person name="Tran Van P."/>
        </authorList>
    </citation>
    <scope>NUCLEOTIDE SEQUENCE</scope>
</reference>
<organism evidence="2">
    <name type="scientific">Timema poppense</name>
    <name type="common">Walking stick</name>
    <dbReference type="NCBI Taxonomy" id="170557"/>
    <lineage>
        <taxon>Eukaryota</taxon>
        <taxon>Metazoa</taxon>
        <taxon>Ecdysozoa</taxon>
        <taxon>Arthropoda</taxon>
        <taxon>Hexapoda</taxon>
        <taxon>Insecta</taxon>
        <taxon>Pterygota</taxon>
        <taxon>Neoptera</taxon>
        <taxon>Polyneoptera</taxon>
        <taxon>Phasmatodea</taxon>
        <taxon>Timematodea</taxon>
        <taxon>Timematoidea</taxon>
        <taxon>Timematidae</taxon>
        <taxon>Timema</taxon>
    </lineage>
</organism>
<evidence type="ECO:0000313" key="2">
    <source>
        <dbReference type="EMBL" id="CAD7398138.1"/>
    </source>
</evidence>
<gene>
    <name evidence="2" type="ORF">TPSB3V08_LOCUS1523</name>
</gene>
<accession>A0A7R9CKB8</accession>